<evidence type="ECO:0000313" key="5">
    <source>
        <dbReference type="Proteomes" id="UP000611762"/>
    </source>
</evidence>
<keyword evidence="1" id="KW-0808">Transferase</keyword>
<dbReference type="InterPro" id="IPR028098">
    <property type="entry name" value="Glyco_trans_4-like_N"/>
</dbReference>
<sequence>MNILYLTSVFPRPENGATIYTDLACELSRRGHSLTVVVADGKKTQKQAQLGTERGLEVLRVRTGNLYNVGFLKKGLATLLLSHHLKRGIMRFLKNRTYDLILYETPPLAVYKTVQYAKKRFGASSFLMLKDIFPQNGVDLGIYKKNSFIFQYFRRQENALYRVSDKIGCMSKANMEYMKKHNPAVSGKVVFFPNTKAVSEMPAILKASVREKFHLPADKTIFVFGGNIGLPQSPDALIACAKKICEMEKAFFLAVGRGTHTEYVRHALSNADNFMVLNELKRCDYEELLSACDVGLIFLDSRFTVPNFPSRILSYMNFSLAVLACTDNVSDIKDLLSEAGCGFWCKNGCLAQFKQFARKLCENPQMREEMGRKGYLFFKERLNPGISADLLETYMGN</sequence>
<feature type="domain" description="Glycosyl transferase family 1" evidence="2">
    <location>
        <begin position="210"/>
        <end position="375"/>
    </location>
</feature>
<keyword evidence="5" id="KW-1185">Reference proteome</keyword>
<gene>
    <name evidence="4" type="ORF">H8698_11825</name>
</gene>
<evidence type="ECO:0000256" key="1">
    <source>
        <dbReference type="ARBA" id="ARBA00022679"/>
    </source>
</evidence>
<dbReference type="PANTHER" id="PTHR46401">
    <property type="entry name" value="GLYCOSYLTRANSFERASE WBBK-RELATED"/>
    <property type="match status" value="1"/>
</dbReference>
<evidence type="ECO:0000259" key="2">
    <source>
        <dbReference type="Pfam" id="PF00534"/>
    </source>
</evidence>
<dbReference type="Proteomes" id="UP000611762">
    <property type="component" value="Unassembled WGS sequence"/>
</dbReference>
<comment type="caution">
    <text evidence="4">The sequence shown here is derived from an EMBL/GenBank/DDBJ whole genome shotgun (WGS) entry which is preliminary data.</text>
</comment>
<accession>A0A926DNM2</accession>
<dbReference type="GO" id="GO:0009103">
    <property type="term" value="P:lipopolysaccharide biosynthetic process"/>
    <property type="evidence" value="ECO:0007669"/>
    <property type="project" value="TreeGrafter"/>
</dbReference>
<dbReference type="EMBL" id="JACRSU010000005">
    <property type="protein sequence ID" value="MBC8541666.1"/>
    <property type="molecule type" value="Genomic_DNA"/>
</dbReference>
<dbReference type="CDD" id="cd03794">
    <property type="entry name" value="GT4_WbuB-like"/>
    <property type="match status" value="1"/>
</dbReference>
<proteinExistence type="predicted"/>
<evidence type="ECO:0000259" key="3">
    <source>
        <dbReference type="Pfam" id="PF13439"/>
    </source>
</evidence>
<dbReference type="Pfam" id="PF00534">
    <property type="entry name" value="Glycos_transf_1"/>
    <property type="match status" value="1"/>
</dbReference>
<protein>
    <submittedName>
        <fullName evidence="4">Glycosyltransferase family 4 protein</fullName>
    </submittedName>
</protein>
<dbReference type="RefSeq" id="WP_249313693.1">
    <property type="nucleotide sequence ID" value="NZ_JACRSU010000005.1"/>
</dbReference>
<dbReference type="GO" id="GO:0016757">
    <property type="term" value="F:glycosyltransferase activity"/>
    <property type="evidence" value="ECO:0007669"/>
    <property type="project" value="InterPro"/>
</dbReference>
<dbReference type="Gene3D" id="3.40.50.2000">
    <property type="entry name" value="Glycogen Phosphorylase B"/>
    <property type="match status" value="2"/>
</dbReference>
<organism evidence="4 5">
    <name type="scientific">Congzhengia minquanensis</name>
    <dbReference type="NCBI Taxonomy" id="2763657"/>
    <lineage>
        <taxon>Bacteria</taxon>
        <taxon>Bacillati</taxon>
        <taxon>Bacillota</taxon>
        <taxon>Clostridia</taxon>
        <taxon>Eubacteriales</taxon>
        <taxon>Oscillospiraceae</taxon>
        <taxon>Congzhengia</taxon>
    </lineage>
</organism>
<feature type="domain" description="Glycosyltransferase subfamily 4-like N-terminal" evidence="3">
    <location>
        <begin position="20"/>
        <end position="194"/>
    </location>
</feature>
<dbReference type="AlphaFoldDB" id="A0A926DNM2"/>
<dbReference type="InterPro" id="IPR001296">
    <property type="entry name" value="Glyco_trans_1"/>
</dbReference>
<evidence type="ECO:0000313" key="4">
    <source>
        <dbReference type="EMBL" id="MBC8541666.1"/>
    </source>
</evidence>
<dbReference type="PANTHER" id="PTHR46401:SF2">
    <property type="entry name" value="GLYCOSYLTRANSFERASE WBBK-RELATED"/>
    <property type="match status" value="1"/>
</dbReference>
<reference evidence="4" key="1">
    <citation type="submission" date="2020-08" db="EMBL/GenBank/DDBJ databases">
        <title>Genome public.</title>
        <authorList>
            <person name="Liu C."/>
            <person name="Sun Q."/>
        </authorList>
    </citation>
    <scope>NUCLEOTIDE SEQUENCE</scope>
    <source>
        <strain evidence="4">H8</strain>
    </source>
</reference>
<name>A0A926DNM2_9FIRM</name>
<dbReference type="SUPFAM" id="SSF53756">
    <property type="entry name" value="UDP-Glycosyltransferase/glycogen phosphorylase"/>
    <property type="match status" value="1"/>
</dbReference>
<dbReference type="Pfam" id="PF13439">
    <property type="entry name" value="Glyco_transf_4"/>
    <property type="match status" value="1"/>
</dbReference>